<dbReference type="AlphaFoldDB" id="A0A1M4UH87"/>
<dbReference type="InterPro" id="IPR006683">
    <property type="entry name" value="Thioestr_dom"/>
</dbReference>
<dbReference type="STRING" id="1121881.SAMN02745225_00969"/>
<gene>
    <name evidence="3" type="ORF">SAMN02745225_00969</name>
</gene>
<dbReference type="Gene3D" id="3.10.129.10">
    <property type="entry name" value="Hotdog Thioesterase"/>
    <property type="match status" value="1"/>
</dbReference>
<dbReference type="EMBL" id="FQUL01000010">
    <property type="protein sequence ID" value="SHE55933.1"/>
    <property type="molecule type" value="Genomic_DNA"/>
</dbReference>
<dbReference type="InterPro" id="IPR003736">
    <property type="entry name" value="PAAI_dom"/>
</dbReference>
<dbReference type="InterPro" id="IPR052723">
    <property type="entry name" value="Acyl-CoA_thioesterase_PaaI"/>
</dbReference>
<dbReference type="RefSeq" id="WP_072789382.1">
    <property type="nucleotide sequence ID" value="NZ_FQUL01000010.1"/>
</dbReference>
<organism evidence="3 4">
    <name type="scientific">Ferrithrix thermotolerans DSM 19514</name>
    <dbReference type="NCBI Taxonomy" id="1121881"/>
    <lineage>
        <taxon>Bacteria</taxon>
        <taxon>Bacillati</taxon>
        <taxon>Actinomycetota</taxon>
        <taxon>Acidimicrobiia</taxon>
        <taxon>Acidimicrobiales</taxon>
        <taxon>Acidimicrobiaceae</taxon>
        <taxon>Ferrithrix</taxon>
    </lineage>
</organism>
<dbReference type="NCBIfam" id="TIGR00369">
    <property type="entry name" value="unchar_dom_1"/>
    <property type="match status" value="1"/>
</dbReference>
<accession>A0A1M4UH87</accession>
<dbReference type="GO" id="GO:0016289">
    <property type="term" value="F:acyl-CoA hydrolase activity"/>
    <property type="evidence" value="ECO:0007669"/>
    <property type="project" value="UniProtKB-ARBA"/>
</dbReference>
<reference evidence="4" key="1">
    <citation type="submission" date="2016-11" db="EMBL/GenBank/DDBJ databases">
        <authorList>
            <person name="Varghese N."/>
            <person name="Submissions S."/>
        </authorList>
    </citation>
    <scope>NUCLEOTIDE SEQUENCE [LARGE SCALE GENOMIC DNA]</scope>
    <source>
        <strain evidence="4">DSM 19514</strain>
    </source>
</reference>
<dbReference type="SUPFAM" id="SSF54637">
    <property type="entry name" value="Thioesterase/thiol ester dehydrase-isomerase"/>
    <property type="match status" value="1"/>
</dbReference>
<dbReference type="InterPro" id="IPR029069">
    <property type="entry name" value="HotDog_dom_sf"/>
</dbReference>
<evidence type="ECO:0000313" key="3">
    <source>
        <dbReference type="EMBL" id="SHE55933.1"/>
    </source>
</evidence>
<protein>
    <submittedName>
        <fullName evidence="3">Acyl-CoA thioesterase</fullName>
    </submittedName>
</protein>
<evidence type="ECO:0000313" key="4">
    <source>
        <dbReference type="Proteomes" id="UP000184295"/>
    </source>
</evidence>
<dbReference type="CDD" id="cd03443">
    <property type="entry name" value="PaaI_thioesterase"/>
    <property type="match status" value="1"/>
</dbReference>
<dbReference type="NCBIfam" id="TIGR02286">
    <property type="entry name" value="PaaD"/>
    <property type="match status" value="1"/>
</dbReference>
<keyword evidence="1" id="KW-0378">Hydrolase</keyword>
<dbReference type="Pfam" id="PF03061">
    <property type="entry name" value="4HBT"/>
    <property type="match status" value="1"/>
</dbReference>
<name>A0A1M4UH87_9ACTN</name>
<evidence type="ECO:0000256" key="1">
    <source>
        <dbReference type="ARBA" id="ARBA00022801"/>
    </source>
</evidence>
<dbReference type="PANTHER" id="PTHR42856:SF1">
    <property type="entry name" value="ACYL-COENZYME A THIOESTERASE PAAI"/>
    <property type="match status" value="1"/>
</dbReference>
<keyword evidence="4" id="KW-1185">Reference proteome</keyword>
<sequence length="154" mass="16804">MSTNHHPHAFPSPQDVVDYMMERDSLSKAYEMKVKMVGHGYALVEMAVKEQMLNGFGICHGGAVTALADSAFAFACNASNNLTVASSVSVEFLSSAVLGDVLIAEAHERSLKSRLGLYEIQVHNQENKLVATMVGRSYRLEGKMVIPLERKAGF</sequence>
<dbReference type="InterPro" id="IPR011973">
    <property type="entry name" value="PaaD"/>
</dbReference>
<feature type="domain" description="Thioesterase" evidence="2">
    <location>
        <begin position="56"/>
        <end position="131"/>
    </location>
</feature>
<dbReference type="Proteomes" id="UP000184295">
    <property type="component" value="Unassembled WGS sequence"/>
</dbReference>
<proteinExistence type="predicted"/>
<evidence type="ECO:0000259" key="2">
    <source>
        <dbReference type="Pfam" id="PF03061"/>
    </source>
</evidence>
<dbReference type="PANTHER" id="PTHR42856">
    <property type="entry name" value="ACYL-COENZYME A THIOESTERASE PAAI"/>
    <property type="match status" value="1"/>
</dbReference>